<accession>A0A3D9H2N5</accession>
<evidence type="ECO:0000313" key="3">
    <source>
        <dbReference type="Proteomes" id="UP000256980"/>
    </source>
</evidence>
<sequence length="202" mass="22860">MKNTLSLAFILLVSTLVYAQKMKVAEGNFDFIESNQAINVEFDYSNMQINKDNLTNDEYVKERSEDLESKGKGKGKTWAKKWLASRELIYAPKFLELMNRDLAEKKGMSFEEGLTDAKYTLIVETVWIYPGYNVGVMRQPAKVTTLLKFVETANRDNVLLEITSKHAPGAQFGGTFSNEDRIGEGYAKTGKTLSKLIMKKAF</sequence>
<proteinExistence type="predicted"/>
<dbReference type="OrthoDB" id="1151160at2"/>
<keyword evidence="3" id="KW-1185">Reference proteome</keyword>
<organism evidence="2 3">
    <name type="scientific">Winogradskyella eximia</name>
    <dbReference type="NCBI Taxonomy" id="262006"/>
    <lineage>
        <taxon>Bacteria</taxon>
        <taxon>Pseudomonadati</taxon>
        <taxon>Bacteroidota</taxon>
        <taxon>Flavobacteriia</taxon>
        <taxon>Flavobacteriales</taxon>
        <taxon>Flavobacteriaceae</taxon>
        <taxon>Winogradskyella</taxon>
    </lineage>
</organism>
<evidence type="ECO:0000256" key="1">
    <source>
        <dbReference type="SAM" id="SignalP"/>
    </source>
</evidence>
<keyword evidence="1" id="KW-0732">Signal</keyword>
<reference evidence="2 3" key="1">
    <citation type="submission" date="2018-07" db="EMBL/GenBank/DDBJ databases">
        <title>Genomic Encyclopedia of Type Strains, Phase III (KMG-III): the genomes of soil and plant-associated and newly described type strains.</title>
        <authorList>
            <person name="Whitman W."/>
        </authorList>
    </citation>
    <scope>NUCLEOTIDE SEQUENCE [LARGE SCALE GENOMIC DNA]</scope>
    <source>
        <strain evidence="2 3">CECT 7946</strain>
    </source>
</reference>
<dbReference type="EMBL" id="QRDV01000006">
    <property type="protein sequence ID" value="RED43166.1"/>
    <property type="molecule type" value="Genomic_DNA"/>
</dbReference>
<feature type="chain" id="PRO_5017766226" description="GLPGLI family protein" evidence="1">
    <location>
        <begin position="20"/>
        <end position="202"/>
    </location>
</feature>
<name>A0A3D9H2N5_9FLAO</name>
<evidence type="ECO:0008006" key="4">
    <source>
        <dbReference type="Google" id="ProtNLM"/>
    </source>
</evidence>
<comment type="caution">
    <text evidence="2">The sequence shown here is derived from an EMBL/GenBank/DDBJ whole genome shotgun (WGS) entry which is preliminary data.</text>
</comment>
<gene>
    <name evidence="2" type="ORF">DFQ10_10678</name>
</gene>
<dbReference type="RefSeq" id="WP_115817856.1">
    <property type="nucleotide sequence ID" value="NZ_CANKZP010000005.1"/>
</dbReference>
<dbReference type="Proteomes" id="UP000256980">
    <property type="component" value="Unassembled WGS sequence"/>
</dbReference>
<feature type="signal peptide" evidence="1">
    <location>
        <begin position="1"/>
        <end position="19"/>
    </location>
</feature>
<dbReference type="AlphaFoldDB" id="A0A3D9H2N5"/>
<protein>
    <recommendedName>
        <fullName evidence="4">GLPGLI family protein</fullName>
    </recommendedName>
</protein>
<evidence type="ECO:0000313" key="2">
    <source>
        <dbReference type="EMBL" id="RED43166.1"/>
    </source>
</evidence>